<evidence type="ECO:0000259" key="1">
    <source>
        <dbReference type="Pfam" id="PF00535"/>
    </source>
</evidence>
<dbReference type="SUPFAM" id="SSF53448">
    <property type="entry name" value="Nucleotide-diphospho-sugar transferases"/>
    <property type="match status" value="1"/>
</dbReference>
<reference evidence="2" key="1">
    <citation type="submission" date="2022-06" db="EMBL/GenBank/DDBJ databases">
        <title>Sneathiella actinostolidae sp. nov., isolated from a sea anemonein the Western Pacific Ocean.</title>
        <authorList>
            <person name="Wei M.J."/>
        </authorList>
    </citation>
    <scope>NUCLEOTIDE SEQUENCE</scope>
    <source>
        <strain evidence="2">PHK-P5</strain>
    </source>
</reference>
<dbReference type="RefSeq" id="WP_251936963.1">
    <property type="nucleotide sequence ID" value="NZ_CP098747.1"/>
</dbReference>
<dbReference type="InterPro" id="IPR001173">
    <property type="entry name" value="Glyco_trans_2-like"/>
</dbReference>
<keyword evidence="3" id="KW-1185">Reference proteome</keyword>
<name>A0ABY4W6L1_9PROT</name>
<dbReference type="PANTHER" id="PTHR43685">
    <property type="entry name" value="GLYCOSYLTRANSFERASE"/>
    <property type="match status" value="1"/>
</dbReference>
<dbReference type="EMBL" id="CP098747">
    <property type="protein sequence ID" value="USG62805.1"/>
    <property type="molecule type" value="Genomic_DNA"/>
</dbReference>
<feature type="domain" description="Glycosyltransferase 2-like" evidence="1">
    <location>
        <begin position="72"/>
        <end position="200"/>
    </location>
</feature>
<dbReference type="PANTHER" id="PTHR43685:SF2">
    <property type="entry name" value="GLYCOSYLTRANSFERASE 2-LIKE DOMAIN-CONTAINING PROTEIN"/>
    <property type="match status" value="1"/>
</dbReference>
<dbReference type="Proteomes" id="UP001056291">
    <property type="component" value="Chromosome"/>
</dbReference>
<dbReference type="CDD" id="cd00761">
    <property type="entry name" value="Glyco_tranf_GTA_type"/>
    <property type="match status" value="1"/>
</dbReference>
<evidence type="ECO:0000313" key="3">
    <source>
        <dbReference type="Proteomes" id="UP001056291"/>
    </source>
</evidence>
<dbReference type="InterPro" id="IPR029044">
    <property type="entry name" value="Nucleotide-diphossugar_trans"/>
</dbReference>
<proteinExistence type="predicted"/>
<organism evidence="2 3">
    <name type="scientific">Sneathiella marina</name>
    <dbReference type="NCBI Taxonomy" id="2950108"/>
    <lineage>
        <taxon>Bacteria</taxon>
        <taxon>Pseudomonadati</taxon>
        <taxon>Pseudomonadota</taxon>
        <taxon>Alphaproteobacteria</taxon>
        <taxon>Sneathiellales</taxon>
        <taxon>Sneathiellaceae</taxon>
        <taxon>Sneathiella</taxon>
    </lineage>
</organism>
<accession>A0ABY4W6L1</accession>
<sequence length="308" mass="35090">MENILKISPPLAVFVAQQSGQQELAQERFEKIFTDAELTVPEGCWDENQLTIHSICCDPEEVGTVKDGPLVSVVLTAHNEEAYLSTALQSLLKQSWQSQEIIVVDDGSTDNTFGVALDFQKRDARIRAYRLGENVGIWAAKNFGITKSTGDFITMHDADDWSHPAKISAQIKPLMTNRTIACSSSYFLRINEETGQLFSRNAENFLRWNPSSLLFRKQLVDEVGLFQTSGLGKDCEFVARIENRFSCKKHARIRKPLSLGLWRKNGLSNKLRDGEKAMDRLEQWETWRREHLNFHSNSKNIYSTFLSL</sequence>
<gene>
    <name evidence="2" type="ORF">NBZ79_07430</name>
</gene>
<evidence type="ECO:0000313" key="2">
    <source>
        <dbReference type="EMBL" id="USG62805.1"/>
    </source>
</evidence>
<dbReference type="Gene3D" id="3.90.550.10">
    <property type="entry name" value="Spore Coat Polysaccharide Biosynthesis Protein SpsA, Chain A"/>
    <property type="match status" value="1"/>
</dbReference>
<protein>
    <submittedName>
        <fullName evidence="2">Glycosyltransferase family 2 protein</fullName>
    </submittedName>
</protein>
<dbReference type="Pfam" id="PF00535">
    <property type="entry name" value="Glycos_transf_2"/>
    <property type="match status" value="1"/>
</dbReference>
<dbReference type="InterPro" id="IPR050834">
    <property type="entry name" value="Glycosyltransf_2"/>
</dbReference>